<keyword evidence="2" id="KW-0472">Membrane</keyword>
<feature type="region of interest" description="Disordered" evidence="1">
    <location>
        <begin position="1"/>
        <end position="31"/>
    </location>
</feature>
<feature type="transmembrane region" description="Helical" evidence="2">
    <location>
        <begin position="47"/>
        <end position="72"/>
    </location>
</feature>
<keyword evidence="2" id="KW-1133">Transmembrane helix</keyword>
<sequence length="77" mass="8041">MMSHRNAETPAGGHQTGALKKGTGEAPFTVKTTTTPPKIKGFIVDCVLTLAAVPAVLLLLPLFFILAVGSLVRRATP</sequence>
<keyword evidence="4" id="KW-1185">Reference proteome</keyword>
<evidence type="ECO:0000256" key="1">
    <source>
        <dbReference type="SAM" id="MobiDB-lite"/>
    </source>
</evidence>
<evidence type="ECO:0000256" key="2">
    <source>
        <dbReference type="SAM" id="Phobius"/>
    </source>
</evidence>
<dbReference type="Proteomes" id="UP000035036">
    <property type="component" value="Chromosome"/>
</dbReference>
<dbReference type="HOGENOM" id="CLU_2633046_0_0_7"/>
<dbReference type="AlphaFoldDB" id="A0A0B5FUE5"/>
<proteinExistence type="predicted"/>
<dbReference type="RefSeq" id="WP_040201784.1">
    <property type="nucleotide sequence ID" value="NZ_CP010311.1"/>
</dbReference>
<evidence type="ECO:0000313" key="3">
    <source>
        <dbReference type="EMBL" id="AJF07800.1"/>
    </source>
</evidence>
<name>A0A0B5FUE5_9BACT</name>
<evidence type="ECO:0000313" key="4">
    <source>
        <dbReference type="Proteomes" id="UP000035036"/>
    </source>
</evidence>
<gene>
    <name evidence="3" type="ORF">GSUB_16295</name>
</gene>
<organism evidence="3 4">
    <name type="scientific">Geoalkalibacter subterraneus</name>
    <dbReference type="NCBI Taxonomy" id="483547"/>
    <lineage>
        <taxon>Bacteria</taxon>
        <taxon>Pseudomonadati</taxon>
        <taxon>Thermodesulfobacteriota</taxon>
        <taxon>Desulfuromonadia</taxon>
        <taxon>Desulfuromonadales</taxon>
        <taxon>Geoalkalibacteraceae</taxon>
        <taxon>Geoalkalibacter</taxon>
    </lineage>
</organism>
<protein>
    <submittedName>
        <fullName evidence="3">Uncharacterized protein</fullName>
    </submittedName>
</protein>
<dbReference type="EMBL" id="CP010311">
    <property type="protein sequence ID" value="AJF07800.1"/>
    <property type="molecule type" value="Genomic_DNA"/>
</dbReference>
<keyword evidence="2" id="KW-0812">Transmembrane</keyword>
<dbReference type="STRING" id="483547.GSUB_16295"/>
<accession>A0A0B5FUE5</accession>
<dbReference type="KEGG" id="gsb:GSUB_16295"/>
<reference evidence="3 4" key="1">
    <citation type="journal article" date="2015" name="Genome Announc.">
        <title>Genomes of Geoalkalibacter ferrihydriticus Z-0531T and Geoalkalibacter subterraneus Red1T, Two Haloalkaliphilic Metal-Reducing Deltaproteobacteria.</title>
        <authorList>
            <person name="Badalamenti J.P."/>
            <person name="Krajmalnik-Brown R."/>
            <person name="Torres C.I."/>
            <person name="Bond D.R."/>
        </authorList>
    </citation>
    <scope>NUCLEOTIDE SEQUENCE [LARGE SCALE GENOMIC DNA]</scope>
    <source>
        <strain evidence="3 4">Red1</strain>
    </source>
</reference>